<evidence type="ECO:0000256" key="1">
    <source>
        <dbReference type="ARBA" id="ARBA00005189"/>
    </source>
</evidence>
<dbReference type="CDD" id="cd07989">
    <property type="entry name" value="LPLAT_AGPAT-like"/>
    <property type="match status" value="1"/>
</dbReference>
<organism evidence="5 6">
    <name type="scientific">Vibrio zhanjiangensis</name>
    <dbReference type="NCBI Taxonomy" id="1046128"/>
    <lineage>
        <taxon>Bacteria</taxon>
        <taxon>Pseudomonadati</taxon>
        <taxon>Pseudomonadota</taxon>
        <taxon>Gammaproteobacteria</taxon>
        <taxon>Vibrionales</taxon>
        <taxon>Vibrionaceae</taxon>
        <taxon>Vibrio</taxon>
    </lineage>
</organism>
<dbReference type="Pfam" id="PF01553">
    <property type="entry name" value="Acyltransferase"/>
    <property type="match status" value="1"/>
</dbReference>
<dbReference type="Proteomes" id="UP001157138">
    <property type="component" value="Unassembled WGS sequence"/>
</dbReference>
<name>A0ABQ6EYD7_9VIBR</name>
<keyword evidence="6" id="KW-1185">Reference proteome</keyword>
<evidence type="ECO:0000256" key="2">
    <source>
        <dbReference type="ARBA" id="ARBA00022679"/>
    </source>
</evidence>
<dbReference type="SMART" id="SM00563">
    <property type="entry name" value="PlsC"/>
    <property type="match status" value="1"/>
</dbReference>
<keyword evidence="2" id="KW-0808">Transferase</keyword>
<dbReference type="PANTHER" id="PTHR10434">
    <property type="entry name" value="1-ACYL-SN-GLYCEROL-3-PHOSPHATE ACYLTRANSFERASE"/>
    <property type="match status" value="1"/>
</dbReference>
<gene>
    <name evidence="5" type="ORF">GCM10007938_19980</name>
</gene>
<evidence type="ECO:0000313" key="5">
    <source>
        <dbReference type="EMBL" id="GLT18220.1"/>
    </source>
</evidence>
<reference evidence="6" key="1">
    <citation type="journal article" date="2019" name="Int. J. Syst. Evol. Microbiol.">
        <title>The Global Catalogue of Microorganisms (GCM) 10K type strain sequencing project: providing services to taxonomists for standard genome sequencing and annotation.</title>
        <authorList>
            <consortium name="The Broad Institute Genomics Platform"/>
            <consortium name="The Broad Institute Genome Sequencing Center for Infectious Disease"/>
            <person name="Wu L."/>
            <person name="Ma J."/>
        </authorList>
    </citation>
    <scope>NUCLEOTIDE SEQUENCE [LARGE SCALE GENOMIC DNA]</scope>
    <source>
        <strain evidence="6">NBRC 108723</strain>
    </source>
</reference>
<dbReference type="SUPFAM" id="SSF69593">
    <property type="entry name" value="Glycerol-3-phosphate (1)-acyltransferase"/>
    <property type="match status" value="1"/>
</dbReference>
<evidence type="ECO:0000256" key="3">
    <source>
        <dbReference type="ARBA" id="ARBA00023315"/>
    </source>
</evidence>
<accession>A0ABQ6EYD7</accession>
<dbReference type="PANTHER" id="PTHR10434:SF15">
    <property type="entry name" value="PHOSPHOLIPID_GLYCEROL ACYLTRANSFERASE DOMAIN-CONTAINING PROTEIN"/>
    <property type="match status" value="1"/>
</dbReference>
<comment type="caution">
    <text evidence="5">The sequence shown here is derived from an EMBL/GenBank/DDBJ whole genome shotgun (WGS) entry which is preliminary data.</text>
</comment>
<proteinExistence type="predicted"/>
<evidence type="ECO:0000259" key="4">
    <source>
        <dbReference type="SMART" id="SM00563"/>
    </source>
</evidence>
<evidence type="ECO:0000313" key="6">
    <source>
        <dbReference type="Proteomes" id="UP001157138"/>
    </source>
</evidence>
<comment type="pathway">
    <text evidence="1">Lipid metabolism.</text>
</comment>
<keyword evidence="3" id="KW-0012">Acyltransferase</keyword>
<dbReference type="InterPro" id="IPR002123">
    <property type="entry name" value="Plipid/glycerol_acylTrfase"/>
</dbReference>
<dbReference type="EMBL" id="BSPW01000037">
    <property type="protein sequence ID" value="GLT18220.1"/>
    <property type="molecule type" value="Genomic_DNA"/>
</dbReference>
<protein>
    <recommendedName>
        <fullName evidence="4">Phospholipid/glycerol acyltransferase domain-containing protein</fullName>
    </recommendedName>
</protein>
<sequence>MHHLPEKGGALIVCNHVSYMDALLLSGACPRLIRFVMEEEYANLPPLRRFLKKAGVIPISASNRGSIREAFREIDKALQQGDLVCVFPEGQLTSTEDMNKFMRGMDIIIQRCPVPVIPVALKGLWGSYFSRYKGKACRGLPSRFWSKLEIEAGKAVKPTDATPEHMHAEVSKLRGDWK</sequence>
<feature type="domain" description="Phospholipid/glycerol acyltransferase" evidence="4">
    <location>
        <begin position="10"/>
        <end position="124"/>
    </location>
</feature>